<gene>
    <name evidence="2" type="ORF">EFB08_23010</name>
</gene>
<keyword evidence="3" id="KW-1185">Reference proteome</keyword>
<accession>A0A3M9M941</accession>
<proteinExistence type="predicted"/>
<evidence type="ECO:0000259" key="1">
    <source>
        <dbReference type="Pfam" id="PF09557"/>
    </source>
</evidence>
<dbReference type="InterPro" id="IPR052967">
    <property type="entry name" value="Stress_Response_Assoc"/>
</dbReference>
<name>A0A3M9M941_9BACT</name>
<dbReference type="OrthoDB" id="5569583at2"/>
<sequence>MTIPVIEERVHLDTQVVEKGSVRITKMISEQEVPVNIPLIQEEHDIQRVPINEYVDTPPAPIRYEGDTMIIPIVQEVMVVQKRLMVVEELHITKNRVQTHDVQQVSLRKEEIRVERIPSSGLPNESAS</sequence>
<dbReference type="PANTHER" id="PTHR38463">
    <property type="entry name" value="STRESS RESPONSE PROTEIN YSNF"/>
    <property type="match status" value="1"/>
</dbReference>
<evidence type="ECO:0000313" key="3">
    <source>
        <dbReference type="Proteomes" id="UP000272117"/>
    </source>
</evidence>
<evidence type="ECO:0000313" key="2">
    <source>
        <dbReference type="EMBL" id="RNI22081.1"/>
    </source>
</evidence>
<dbReference type="AlphaFoldDB" id="A0A3M9M941"/>
<feature type="domain" description="DUF2382" evidence="1">
    <location>
        <begin position="3"/>
        <end position="114"/>
    </location>
</feature>
<dbReference type="PANTHER" id="PTHR38463:SF1">
    <property type="entry name" value="STRESS RESPONSE PROTEIN YSNF"/>
    <property type="match status" value="1"/>
</dbReference>
<reference evidence="2 3" key="1">
    <citation type="submission" date="2018-11" db="EMBL/GenBank/DDBJ databases">
        <title>Rufibacter latericius sp. nov., isolated from water in Baiyang Lake.</title>
        <authorList>
            <person name="Yang Y."/>
        </authorList>
    </citation>
    <scope>NUCLEOTIDE SEQUENCE [LARGE SCALE GENOMIC DNA]</scope>
    <source>
        <strain evidence="2 3">R-22-1c-1</strain>
    </source>
</reference>
<comment type="caution">
    <text evidence="2">The sequence shown here is derived from an EMBL/GenBank/DDBJ whole genome shotgun (WGS) entry which is preliminary data.</text>
</comment>
<dbReference type="InterPro" id="IPR019060">
    <property type="entry name" value="DUF2382"/>
</dbReference>
<dbReference type="Pfam" id="PF09557">
    <property type="entry name" value="DUF2382"/>
    <property type="match status" value="1"/>
</dbReference>
<dbReference type="Proteomes" id="UP000272117">
    <property type="component" value="Unassembled WGS sequence"/>
</dbReference>
<organism evidence="2 3">
    <name type="scientific">Rufibacter latericius</name>
    <dbReference type="NCBI Taxonomy" id="2487040"/>
    <lineage>
        <taxon>Bacteria</taxon>
        <taxon>Pseudomonadati</taxon>
        <taxon>Bacteroidota</taxon>
        <taxon>Cytophagia</taxon>
        <taxon>Cytophagales</taxon>
        <taxon>Hymenobacteraceae</taxon>
        <taxon>Rufibacter</taxon>
    </lineage>
</organism>
<protein>
    <submittedName>
        <fullName evidence="2">DUF2382 domain-containing protein</fullName>
    </submittedName>
</protein>
<dbReference type="EMBL" id="RJJD01000023">
    <property type="protein sequence ID" value="RNI22081.1"/>
    <property type="molecule type" value="Genomic_DNA"/>
</dbReference>